<feature type="compositionally biased region" description="Acidic residues" evidence="1">
    <location>
        <begin position="23"/>
        <end position="32"/>
    </location>
</feature>
<dbReference type="Proteomes" id="UP001293254">
    <property type="component" value="Unassembled WGS sequence"/>
</dbReference>
<organism evidence="2 3">
    <name type="scientific">Sesamum alatum</name>
    <dbReference type="NCBI Taxonomy" id="300844"/>
    <lineage>
        <taxon>Eukaryota</taxon>
        <taxon>Viridiplantae</taxon>
        <taxon>Streptophyta</taxon>
        <taxon>Embryophyta</taxon>
        <taxon>Tracheophyta</taxon>
        <taxon>Spermatophyta</taxon>
        <taxon>Magnoliopsida</taxon>
        <taxon>eudicotyledons</taxon>
        <taxon>Gunneridae</taxon>
        <taxon>Pentapetalae</taxon>
        <taxon>asterids</taxon>
        <taxon>lamiids</taxon>
        <taxon>Lamiales</taxon>
        <taxon>Pedaliaceae</taxon>
        <taxon>Sesamum</taxon>
    </lineage>
</organism>
<feature type="region of interest" description="Disordered" evidence="1">
    <location>
        <begin position="1"/>
        <end position="32"/>
    </location>
</feature>
<reference evidence="2" key="1">
    <citation type="submission" date="2020-06" db="EMBL/GenBank/DDBJ databases">
        <authorList>
            <person name="Li T."/>
            <person name="Hu X."/>
            <person name="Zhang T."/>
            <person name="Song X."/>
            <person name="Zhang H."/>
            <person name="Dai N."/>
            <person name="Sheng W."/>
            <person name="Hou X."/>
            <person name="Wei L."/>
        </authorList>
    </citation>
    <scope>NUCLEOTIDE SEQUENCE</scope>
    <source>
        <strain evidence="2">3651</strain>
        <tissue evidence="2">Leaf</tissue>
    </source>
</reference>
<evidence type="ECO:0000313" key="2">
    <source>
        <dbReference type="EMBL" id="KAK4433533.1"/>
    </source>
</evidence>
<dbReference type="AlphaFoldDB" id="A0AAE2CT45"/>
<keyword evidence="3" id="KW-1185">Reference proteome</keyword>
<name>A0AAE2CT45_9LAMI</name>
<sequence length="119" mass="13675">MGFFLTEATSQQHGRGGSGYVAEEADKDGDREVEEEIPTKFNFRQFLTLAEHVIDHGDLDSFIILDRLHAKWKGQVRWQRDRVIMPAFVPPVQVQEPAILHNPNPETRIRVSLLPCMDH</sequence>
<comment type="caution">
    <text evidence="2">The sequence shown here is derived from an EMBL/GenBank/DDBJ whole genome shotgun (WGS) entry which is preliminary data.</text>
</comment>
<evidence type="ECO:0000313" key="3">
    <source>
        <dbReference type="Proteomes" id="UP001293254"/>
    </source>
</evidence>
<reference evidence="2" key="2">
    <citation type="journal article" date="2024" name="Plant">
        <title>Genomic evolution and insights into agronomic trait innovations of Sesamum species.</title>
        <authorList>
            <person name="Miao H."/>
            <person name="Wang L."/>
            <person name="Qu L."/>
            <person name="Liu H."/>
            <person name="Sun Y."/>
            <person name="Le M."/>
            <person name="Wang Q."/>
            <person name="Wei S."/>
            <person name="Zheng Y."/>
            <person name="Lin W."/>
            <person name="Duan Y."/>
            <person name="Cao H."/>
            <person name="Xiong S."/>
            <person name="Wang X."/>
            <person name="Wei L."/>
            <person name="Li C."/>
            <person name="Ma Q."/>
            <person name="Ju M."/>
            <person name="Zhao R."/>
            <person name="Li G."/>
            <person name="Mu C."/>
            <person name="Tian Q."/>
            <person name="Mei H."/>
            <person name="Zhang T."/>
            <person name="Gao T."/>
            <person name="Zhang H."/>
        </authorList>
    </citation>
    <scope>NUCLEOTIDE SEQUENCE</scope>
    <source>
        <strain evidence="2">3651</strain>
    </source>
</reference>
<proteinExistence type="predicted"/>
<gene>
    <name evidence="2" type="ORF">Salat_1115600</name>
</gene>
<evidence type="ECO:0000256" key="1">
    <source>
        <dbReference type="SAM" id="MobiDB-lite"/>
    </source>
</evidence>
<accession>A0AAE2CT45</accession>
<protein>
    <submittedName>
        <fullName evidence="2">Uncharacterized protein</fullName>
    </submittedName>
</protein>
<dbReference type="EMBL" id="JACGWO010000003">
    <property type="protein sequence ID" value="KAK4433533.1"/>
    <property type="molecule type" value="Genomic_DNA"/>
</dbReference>